<proteinExistence type="predicted"/>
<dbReference type="EMBL" id="JAOPGA020001810">
    <property type="protein sequence ID" value="KAL0491500.1"/>
    <property type="molecule type" value="Genomic_DNA"/>
</dbReference>
<evidence type="ECO:0000256" key="2">
    <source>
        <dbReference type="SAM" id="MobiDB-lite"/>
    </source>
</evidence>
<accession>A0AAW2ZPU4</accession>
<feature type="coiled-coil region" evidence="1">
    <location>
        <begin position="153"/>
        <end position="187"/>
    </location>
</feature>
<protein>
    <submittedName>
        <fullName evidence="3">Uncharacterized protein</fullName>
    </submittedName>
</protein>
<sequence length="206" mass="23307">MSDPLDNFLSEPQQTLTPRNINTSARTTKKNFQGDVRTPIETIDQFKLFSRDPSKTVHKIPREGAPTFNTQTAFVGPGGQHLYRGGMGVARTGLAIPPRDERPNVSDVANLHYNSTRPRERPNLNQLPPSQFIQPPPLPSMSVDNQAQRDRRLDEALEQNRRILDMIQESQRQSAVSQRQIDVAQRQIDVAQTHISKILDILGRNQ</sequence>
<feature type="region of interest" description="Disordered" evidence="2">
    <location>
        <begin position="113"/>
        <end position="148"/>
    </location>
</feature>
<gene>
    <name evidence="3" type="ORF">AKO1_003993</name>
</gene>
<dbReference type="Proteomes" id="UP001431209">
    <property type="component" value="Unassembled WGS sequence"/>
</dbReference>
<evidence type="ECO:0000313" key="4">
    <source>
        <dbReference type="Proteomes" id="UP001431209"/>
    </source>
</evidence>
<evidence type="ECO:0000256" key="1">
    <source>
        <dbReference type="SAM" id="Coils"/>
    </source>
</evidence>
<keyword evidence="4" id="KW-1185">Reference proteome</keyword>
<reference evidence="3 4" key="1">
    <citation type="submission" date="2024-03" db="EMBL/GenBank/DDBJ databases">
        <title>The Acrasis kona genome and developmental transcriptomes reveal deep origins of eukaryotic multicellular pathways.</title>
        <authorList>
            <person name="Sheikh S."/>
            <person name="Fu C.-J."/>
            <person name="Brown M.W."/>
            <person name="Baldauf S.L."/>
        </authorList>
    </citation>
    <scope>NUCLEOTIDE SEQUENCE [LARGE SCALE GENOMIC DNA]</scope>
    <source>
        <strain evidence="3 4">ATCC MYA-3509</strain>
    </source>
</reference>
<keyword evidence="1" id="KW-0175">Coiled coil</keyword>
<evidence type="ECO:0000313" key="3">
    <source>
        <dbReference type="EMBL" id="KAL0491500.1"/>
    </source>
</evidence>
<name>A0AAW2ZPU4_9EUKA</name>
<comment type="caution">
    <text evidence="3">The sequence shown here is derived from an EMBL/GenBank/DDBJ whole genome shotgun (WGS) entry which is preliminary data.</text>
</comment>
<dbReference type="AlphaFoldDB" id="A0AAW2ZPU4"/>
<organism evidence="3 4">
    <name type="scientific">Acrasis kona</name>
    <dbReference type="NCBI Taxonomy" id="1008807"/>
    <lineage>
        <taxon>Eukaryota</taxon>
        <taxon>Discoba</taxon>
        <taxon>Heterolobosea</taxon>
        <taxon>Tetramitia</taxon>
        <taxon>Eutetramitia</taxon>
        <taxon>Acrasidae</taxon>
        <taxon>Acrasis</taxon>
    </lineage>
</organism>